<dbReference type="SUPFAM" id="SSF48208">
    <property type="entry name" value="Six-hairpin glycosidases"/>
    <property type="match status" value="1"/>
</dbReference>
<dbReference type="KEGG" id="emar:D1013_14135"/>
<protein>
    <recommendedName>
        <fullName evidence="5">Alginate lyase domain-containing protein</fullName>
    </recommendedName>
</protein>
<proteinExistence type="predicted"/>
<feature type="compositionally biased region" description="Polar residues" evidence="1">
    <location>
        <begin position="87"/>
        <end position="119"/>
    </location>
</feature>
<keyword evidence="2" id="KW-0732">Signal</keyword>
<dbReference type="Proteomes" id="UP000276309">
    <property type="component" value="Chromosome"/>
</dbReference>
<sequence length="522" mass="59641">MKVCLRKIIQLITSLIILIFSVACSKDTDLLADALVNDLQNSYIDKTLLRDDFYSLTPNKDMVLDVLSNDDISDIDNIKIVETSEPKNGTVTINNDNTITYSPNTSNSEEYNQENDQPVSENDNSSDTPDSSDSSVSSGSSGADSTTEQNQGSDDTFEYTTETQNEDGSTTKQKASITITELSENVLHWKNRFDTKWEKDDESNADARSKSKNKRQEYYFLAHLINGQMAMWQATGDNNYLDTTLKLIDNTIKDAIPVGNGFLGWPTDDGTEYNLWDTFYWRHVATLIRIMHQSPNLRASGYQAKYEELLEFTEKNIWDRYESYGQSNIYRSRTHMASHWARLGMELFIVTGKQKYKDVFDNISHGKMAGRPSNLRDQLFPNPKNKEAYAWDKTWGVSKGSDMQDISHAGAIIHFWVLAEENGMYWNRADIDALLKTIRIFWIESDPSRIKNNVDGSGGYTNPGRLHEWFYLARFDSKLQKRLRETYNGKHLNFFGSQVLGIGALNEKILEDGAPVYPEQFR</sequence>
<evidence type="ECO:0000256" key="2">
    <source>
        <dbReference type="SAM" id="SignalP"/>
    </source>
</evidence>
<dbReference type="AlphaFoldDB" id="A0A3G2L832"/>
<feature type="compositionally biased region" description="Polar residues" evidence="1">
    <location>
        <begin position="146"/>
        <end position="176"/>
    </location>
</feature>
<feature type="signal peptide" evidence="2">
    <location>
        <begin position="1"/>
        <end position="25"/>
    </location>
</feature>
<dbReference type="Pfam" id="PF17963">
    <property type="entry name" value="Big_9"/>
    <property type="match status" value="1"/>
</dbReference>
<dbReference type="RefSeq" id="WP_121849451.1">
    <property type="nucleotide sequence ID" value="NZ_CP032050.1"/>
</dbReference>
<feature type="region of interest" description="Disordered" evidence="1">
    <location>
        <begin position="87"/>
        <end position="176"/>
    </location>
</feature>
<reference evidence="3 4" key="1">
    <citation type="submission" date="2018-08" db="EMBL/GenBank/DDBJ databases">
        <title>The reduced genetic potential of extracellular carbohydrate catabolism in Euzebyella marina RN62, a Flavobacteriia bacterium isolated from the hadal water.</title>
        <authorList>
            <person name="Xue C."/>
        </authorList>
    </citation>
    <scope>NUCLEOTIDE SEQUENCE [LARGE SCALE GENOMIC DNA]</scope>
    <source>
        <strain evidence="3 4">RN62</strain>
    </source>
</reference>
<evidence type="ECO:0000313" key="3">
    <source>
        <dbReference type="EMBL" id="AYN68438.1"/>
    </source>
</evidence>
<dbReference type="GO" id="GO:0005975">
    <property type="term" value="P:carbohydrate metabolic process"/>
    <property type="evidence" value="ECO:0007669"/>
    <property type="project" value="InterPro"/>
</dbReference>
<feature type="chain" id="PRO_5018119986" description="Alginate lyase domain-containing protein" evidence="2">
    <location>
        <begin position="26"/>
        <end position="522"/>
    </location>
</feature>
<feature type="compositionally biased region" description="Low complexity" evidence="1">
    <location>
        <begin position="120"/>
        <end position="145"/>
    </location>
</feature>
<accession>A0A3G2L832</accession>
<name>A0A3G2L832_9FLAO</name>
<evidence type="ECO:0000313" key="4">
    <source>
        <dbReference type="Proteomes" id="UP000276309"/>
    </source>
</evidence>
<dbReference type="OrthoDB" id="8737820at2"/>
<keyword evidence="4" id="KW-1185">Reference proteome</keyword>
<evidence type="ECO:0000256" key="1">
    <source>
        <dbReference type="SAM" id="MobiDB-lite"/>
    </source>
</evidence>
<dbReference type="InterPro" id="IPR008928">
    <property type="entry name" value="6-hairpin_glycosidase_sf"/>
</dbReference>
<evidence type="ECO:0008006" key="5">
    <source>
        <dbReference type="Google" id="ProtNLM"/>
    </source>
</evidence>
<dbReference type="PROSITE" id="PS51257">
    <property type="entry name" value="PROKAR_LIPOPROTEIN"/>
    <property type="match status" value="1"/>
</dbReference>
<organism evidence="3 4">
    <name type="scientific">Euzebyella marina</name>
    <dbReference type="NCBI Taxonomy" id="1761453"/>
    <lineage>
        <taxon>Bacteria</taxon>
        <taxon>Pseudomonadati</taxon>
        <taxon>Bacteroidota</taxon>
        <taxon>Flavobacteriia</taxon>
        <taxon>Flavobacteriales</taxon>
        <taxon>Flavobacteriaceae</taxon>
        <taxon>Euzebyella</taxon>
    </lineage>
</organism>
<gene>
    <name evidence="3" type="ORF">D1013_14135</name>
</gene>
<dbReference type="EMBL" id="CP032050">
    <property type="protein sequence ID" value="AYN68438.1"/>
    <property type="molecule type" value="Genomic_DNA"/>
</dbReference>